<evidence type="ECO:0000313" key="3">
    <source>
        <dbReference type="Proteomes" id="UP001589747"/>
    </source>
</evidence>
<dbReference type="PANTHER" id="PTHR43792:SF1">
    <property type="entry name" value="N-ACETYLTRANSFERASE DOMAIN-CONTAINING PROTEIN"/>
    <property type="match status" value="1"/>
</dbReference>
<dbReference type="SUPFAM" id="SSF55729">
    <property type="entry name" value="Acyl-CoA N-acyltransferases (Nat)"/>
    <property type="match status" value="1"/>
</dbReference>
<dbReference type="Proteomes" id="UP001589747">
    <property type="component" value="Unassembled WGS sequence"/>
</dbReference>
<comment type="caution">
    <text evidence="2">The sequence shown here is derived from an EMBL/GenBank/DDBJ whole genome shotgun (WGS) entry which is preliminary data.</text>
</comment>
<gene>
    <name evidence="2" type="ORF">ACFFSY_28075</name>
</gene>
<name>A0ABV5KZ09_9BACL</name>
<reference evidence="2 3" key="1">
    <citation type="submission" date="2024-09" db="EMBL/GenBank/DDBJ databases">
        <authorList>
            <person name="Sun Q."/>
            <person name="Mori K."/>
        </authorList>
    </citation>
    <scope>NUCLEOTIDE SEQUENCE [LARGE SCALE GENOMIC DNA]</scope>
    <source>
        <strain evidence="2 3">TISTR 2452</strain>
    </source>
</reference>
<organism evidence="2 3">
    <name type="scientific">Paenibacillus aurantiacus</name>
    <dbReference type="NCBI Taxonomy" id="1936118"/>
    <lineage>
        <taxon>Bacteria</taxon>
        <taxon>Bacillati</taxon>
        <taxon>Bacillota</taxon>
        <taxon>Bacilli</taxon>
        <taxon>Bacillales</taxon>
        <taxon>Paenibacillaceae</taxon>
        <taxon>Paenibacillus</taxon>
    </lineage>
</organism>
<protein>
    <submittedName>
        <fullName evidence="2">GNAT family N-acetyltransferase</fullName>
        <ecNumber evidence="2">2.3.-.-</ecNumber>
    </submittedName>
</protein>
<keyword evidence="3" id="KW-1185">Reference proteome</keyword>
<dbReference type="Gene3D" id="3.40.630.30">
    <property type="match status" value="1"/>
</dbReference>
<accession>A0ABV5KZ09</accession>
<evidence type="ECO:0000313" key="2">
    <source>
        <dbReference type="EMBL" id="MFB9329816.1"/>
    </source>
</evidence>
<dbReference type="Pfam" id="PF13302">
    <property type="entry name" value="Acetyltransf_3"/>
    <property type="match status" value="1"/>
</dbReference>
<keyword evidence="2" id="KW-0808">Transferase</keyword>
<dbReference type="PANTHER" id="PTHR43792">
    <property type="entry name" value="GNAT FAMILY, PUTATIVE (AFU_ORTHOLOGUE AFUA_3G00765)-RELATED-RELATED"/>
    <property type="match status" value="1"/>
</dbReference>
<keyword evidence="2" id="KW-0012">Acyltransferase</keyword>
<evidence type="ECO:0000259" key="1">
    <source>
        <dbReference type="PROSITE" id="PS51186"/>
    </source>
</evidence>
<proteinExistence type="predicted"/>
<dbReference type="PROSITE" id="PS51186">
    <property type="entry name" value="GNAT"/>
    <property type="match status" value="1"/>
</dbReference>
<dbReference type="RefSeq" id="WP_377500401.1">
    <property type="nucleotide sequence ID" value="NZ_JBHMDO010000044.1"/>
</dbReference>
<dbReference type="InterPro" id="IPR000182">
    <property type="entry name" value="GNAT_dom"/>
</dbReference>
<dbReference type="InterPro" id="IPR051531">
    <property type="entry name" value="N-acetyltransferase"/>
</dbReference>
<dbReference type="InterPro" id="IPR016181">
    <property type="entry name" value="Acyl_CoA_acyltransferase"/>
</dbReference>
<dbReference type="EMBL" id="JBHMDO010000044">
    <property type="protein sequence ID" value="MFB9329816.1"/>
    <property type="molecule type" value="Genomic_DNA"/>
</dbReference>
<dbReference type="EC" id="2.3.-.-" evidence="2"/>
<dbReference type="GO" id="GO:0016746">
    <property type="term" value="F:acyltransferase activity"/>
    <property type="evidence" value="ECO:0007669"/>
    <property type="project" value="UniProtKB-KW"/>
</dbReference>
<sequence length="195" mass="22261">MTIAISDMRLETKRLLIRPYDERDFMESFHLMQDPALFAYLHMNVMTIEEYRGLFDWLTDSYQTPIDAPFKYSFAVRRWSDDALLGWCGVGELDFSAPDKELYYLIGREHWGSGYATEAASALAAYAFEVIGLGRLHAKADPRNSASRKVLEKVGFRFGRVLEGLSGDDADCNGEWMYAMTRDQLRGGELADARE</sequence>
<feature type="domain" description="N-acetyltransferase" evidence="1">
    <location>
        <begin position="15"/>
        <end position="183"/>
    </location>
</feature>